<comment type="caution">
    <text evidence="2">The sequence shown here is derived from an EMBL/GenBank/DDBJ whole genome shotgun (WGS) entry which is preliminary data.</text>
</comment>
<reference evidence="2 3" key="1">
    <citation type="journal article" date="2015" name="Genome Biol. Evol.">
        <title>Comparative Genomics of a Bacterivorous Green Alga Reveals Evolutionary Causalities and Consequences of Phago-Mixotrophic Mode of Nutrition.</title>
        <authorList>
            <person name="Burns J.A."/>
            <person name="Paasch A."/>
            <person name="Narechania A."/>
            <person name="Kim E."/>
        </authorList>
    </citation>
    <scope>NUCLEOTIDE SEQUENCE [LARGE SCALE GENOMIC DNA]</scope>
    <source>
        <strain evidence="2 3">PLY_AMNH</strain>
    </source>
</reference>
<keyword evidence="3" id="KW-1185">Reference proteome</keyword>
<dbReference type="EMBL" id="LGRX02000653">
    <property type="protein sequence ID" value="KAK3287903.1"/>
    <property type="molecule type" value="Genomic_DNA"/>
</dbReference>
<protein>
    <submittedName>
        <fullName evidence="2">Uncharacterized protein</fullName>
    </submittedName>
</protein>
<evidence type="ECO:0000313" key="2">
    <source>
        <dbReference type="EMBL" id="KAK3287903.1"/>
    </source>
</evidence>
<evidence type="ECO:0000313" key="3">
    <source>
        <dbReference type="Proteomes" id="UP001190700"/>
    </source>
</evidence>
<organism evidence="2 3">
    <name type="scientific">Cymbomonas tetramitiformis</name>
    <dbReference type="NCBI Taxonomy" id="36881"/>
    <lineage>
        <taxon>Eukaryota</taxon>
        <taxon>Viridiplantae</taxon>
        <taxon>Chlorophyta</taxon>
        <taxon>Pyramimonadophyceae</taxon>
        <taxon>Pyramimonadales</taxon>
        <taxon>Pyramimonadaceae</taxon>
        <taxon>Cymbomonas</taxon>
    </lineage>
</organism>
<feature type="chain" id="PRO_5042214212" evidence="1">
    <location>
        <begin position="24"/>
        <end position="424"/>
    </location>
</feature>
<dbReference type="AlphaFoldDB" id="A0AAE0H117"/>
<gene>
    <name evidence="2" type="ORF">CYMTET_4608</name>
</gene>
<dbReference type="Proteomes" id="UP001190700">
    <property type="component" value="Unassembled WGS sequence"/>
</dbReference>
<proteinExistence type="predicted"/>
<evidence type="ECO:0000256" key="1">
    <source>
        <dbReference type="SAM" id="SignalP"/>
    </source>
</evidence>
<name>A0AAE0H117_9CHLO</name>
<sequence>MFNKTNLLVVGIFLSIVLTFSESAKSDFYLPTFVSQTGVTTAVRPNPDSTSEVRALCEPSGIPQFNYSHVDVVVVMLSPVCVTQQTVKLLRFNFNFRNLIYVVKYKEFCPYLLSLDDSVRCLDENDVLPGVSYKTLSAPGMSDNIKKLQGDNNRIGWYFQQYLKVGVALTIPDLSDHYLIWDADNIPIKPFEMFTEDGDAKFCANPSSSKSRSYGRFYKHITGRELLHPERKGKVYNFVCGYMMFYRPYVKEFLSFVDDYVQRNRPRDTLAKRGFPWSIHSVAEELFPSGTMFSEYDSYGSWVMDMHPQEFAMDYHISYVRNPTTRKSGANGPEFKEGMHCCLTHKRICALGKELSDSPHGKLGPTVGDHHHILIWEEHKFRYRRKDYCADPLPPKLAEAIHEVGTGMVFQNQKGRGSAPSDGT</sequence>
<feature type="signal peptide" evidence="1">
    <location>
        <begin position="1"/>
        <end position="23"/>
    </location>
</feature>
<accession>A0AAE0H117</accession>
<keyword evidence="1" id="KW-0732">Signal</keyword>